<keyword evidence="9 13" id="KW-0472">Membrane</keyword>
<dbReference type="NCBIfam" id="NF002356">
    <property type="entry name" value="PRK01318.2-3"/>
    <property type="match status" value="1"/>
</dbReference>
<comment type="subcellular location">
    <subcellularLocation>
        <location evidence="1">Cell inner membrane</location>
        <topology evidence="1">Multi-pass membrane protein</topology>
    </subcellularLocation>
    <subcellularLocation>
        <location evidence="13">Cell membrane</location>
        <topology evidence="13">Multi-pass membrane protein</topology>
    </subcellularLocation>
</comment>
<evidence type="ECO:0000256" key="14">
    <source>
        <dbReference type="SAM" id="Coils"/>
    </source>
</evidence>
<dbReference type="RefSeq" id="WP_015546764.1">
    <property type="nucleotide sequence ID" value="NC_021030.1"/>
</dbReference>
<dbReference type="NCBIfam" id="TIGR03592">
    <property type="entry name" value="yidC_oxa1_cterm"/>
    <property type="match status" value="1"/>
</dbReference>
<dbReference type="HAMAP" id="MF_01810">
    <property type="entry name" value="YidC_type1"/>
    <property type="match status" value="1"/>
</dbReference>
<dbReference type="GO" id="GO:0015031">
    <property type="term" value="P:protein transport"/>
    <property type="evidence" value="ECO:0007669"/>
    <property type="project" value="UniProtKB-KW"/>
</dbReference>
<feature type="transmembrane region" description="Helical" evidence="13">
    <location>
        <begin position="558"/>
        <end position="578"/>
    </location>
</feature>
<dbReference type="InterPro" id="IPR047196">
    <property type="entry name" value="YidC_ALB_C"/>
</dbReference>
<dbReference type="BioCyc" id="ASHA717959:AL1_RS06630-MONOMER"/>
<evidence type="ECO:0000256" key="12">
    <source>
        <dbReference type="ARBA" id="ARBA00033342"/>
    </source>
</evidence>
<evidence type="ECO:0000259" key="16">
    <source>
        <dbReference type="Pfam" id="PF14849"/>
    </source>
</evidence>
<dbReference type="AlphaFoldDB" id="D4ILQ7"/>
<dbReference type="PATRIC" id="fig|717959.3.peg.3101"/>
<comment type="subunit">
    <text evidence="13">Interacts with the Sec translocase complex via SecD. Specifically interacts with transmembrane segments of nascent integral membrane proteins during membrane integration.</text>
</comment>
<reference evidence="17 18" key="2">
    <citation type="submission" date="2010-03" db="EMBL/GenBank/DDBJ databases">
        <authorList>
            <person name="Pajon A."/>
        </authorList>
    </citation>
    <scope>NUCLEOTIDE SEQUENCE [LARGE SCALE GENOMIC DNA]</scope>
    <source>
        <strain evidence="17 18">WAL 8301</strain>
    </source>
</reference>
<dbReference type="NCBIfam" id="TIGR03593">
    <property type="entry name" value="yidC_nterm"/>
    <property type="match status" value="1"/>
</dbReference>
<dbReference type="InterPro" id="IPR038221">
    <property type="entry name" value="YidC_periplasmic_sf"/>
</dbReference>
<protein>
    <recommendedName>
        <fullName evidence="3 13">Membrane protein insertase YidC</fullName>
    </recommendedName>
    <alternativeName>
        <fullName evidence="12 13">Foldase YidC</fullName>
    </alternativeName>
    <alternativeName>
        <fullName evidence="11 13">Membrane integrase YidC</fullName>
    </alternativeName>
    <alternativeName>
        <fullName evidence="13">Membrane protein YidC</fullName>
    </alternativeName>
</protein>
<keyword evidence="10 13" id="KW-0143">Chaperone</keyword>
<feature type="transmembrane region" description="Helical" evidence="13">
    <location>
        <begin position="398"/>
        <end position="422"/>
    </location>
</feature>
<feature type="domain" description="Membrane insertase YidC N-terminal" evidence="16">
    <location>
        <begin position="102"/>
        <end position="378"/>
    </location>
</feature>
<dbReference type="CDD" id="cd20070">
    <property type="entry name" value="5TM_YidC_Alb3"/>
    <property type="match status" value="1"/>
</dbReference>
<keyword evidence="6 13" id="KW-0812">Transmembrane</keyword>
<evidence type="ECO:0000256" key="9">
    <source>
        <dbReference type="ARBA" id="ARBA00023136"/>
    </source>
</evidence>
<evidence type="ECO:0000256" key="5">
    <source>
        <dbReference type="ARBA" id="ARBA00022475"/>
    </source>
</evidence>
<dbReference type="KEGG" id="ash:AL1_14210"/>
<proteinExistence type="inferred from homology"/>
<keyword evidence="7 13" id="KW-0653">Protein transport</keyword>
<dbReference type="CDD" id="cd19961">
    <property type="entry name" value="EcYidC-like_peri"/>
    <property type="match status" value="1"/>
</dbReference>
<dbReference type="STRING" id="717959.AL1_14210"/>
<evidence type="ECO:0000256" key="6">
    <source>
        <dbReference type="ARBA" id="ARBA00022692"/>
    </source>
</evidence>
<dbReference type="Gene3D" id="2.70.98.90">
    <property type="match status" value="1"/>
</dbReference>
<feature type="transmembrane region" description="Helical" evidence="13">
    <location>
        <begin position="584"/>
        <end position="604"/>
    </location>
</feature>
<dbReference type="InterPro" id="IPR001708">
    <property type="entry name" value="YidC/ALB3/OXA1/COX18"/>
</dbReference>
<feature type="transmembrane region" description="Helical" evidence="13">
    <location>
        <begin position="6"/>
        <end position="24"/>
    </location>
</feature>
<evidence type="ECO:0000259" key="15">
    <source>
        <dbReference type="Pfam" id="PF02096"/>
    </source>
</evidence>
<evidence type="ECO:0000256" key="2">
    <source>
        <dbReference type="ARBA" id="ARBA00010527"/>
    </source>
</evidence>
<keyword evidence="4 13" id="KW-0813">Transport</keyword>
<keyword evidence="8 13" id="KW-1133">Transmembrane helix</keyword>
<evidence type="ECO:0000313" key="18">
    <source>
        <dbReference type="Proteomes" id="UP000008794"/>
    </source>
</evidence>
<dbReference type="OrthoDB" id="9780552at2"/>
<dbReference type="Pfam" id="PF14849">
    <property type="entry name" value="YidC_periplas"/>
    <property type="match status" value="1"/>
</dbReference>
<evidence type="ECO:0000256" key="7">
    <source>
        <dbReference type="ARBA" id="ARBA00022927"/>
    </source>
</evidence>
<dbReference type="HOGENOM" id="CLU_016535_2_0_10"/>
<name>D4ILQ7_9BACT</name>
<feature type="transmembrane region" description="Helical" evidence="13">
    <location>
        <begin position="527"/>
        <end position="546"/>
    </location>
</feature>
<evidence type="ECO:0000256" key="10">
    <source>
        <dbReference type="ARBA" id="ARBA00023186"/>
    </source>
</evidence>
<feature type="coiled-coil region" evidence="14">
    <location>
        <begin position="618"/>
        <end position="645"/>
    </location>
</feature>
<evidence type="ECO:0000256" key="8">
    <source>
        <dbReference type="ARBA" id="ARBA00022989"/>
    </source>
</evidence>
<dbReference type="InterPro" id="IPR028055">
    <property type="entry name" value="YidC/Oxa/ALB_C"/>
</dbReference>
<dbReference type="PRINTS" id="PR00701">
    <property type="entry name" value="60KDINNERMP"/>
</dbReference>
<keyword evidence="14" id="KW-0175">Coiled coil</keyword>
<feature type="transmembrane region" description="Helical" evidence="13">
    <location>
        <begin position="469"/>
        <end position="490"/>
    </location>
</feature>
<dbReference type="GeneID" id="92758039"/>
<feature type="domain" description="Membrane insertase YidC/Oxa/ALB C-terminal" evidence="15">
    <location>
        <begin position="402"/>
        <end position="602"/>
    </location>
</feature>
<comment type="function">
    <text evidence="13">Required for the insertion and/or proper folding and/or complex formation of integral membrane proteins into the membrane. Involved in integration of membrane proteins that insert both dependently and independently of the Sec translocase complex, as well as at least some lipoproteins. Aids folding of multispanning membrane proteins.</text>
</comment>
<dbReference type="InterPro" id="IPR028053">
    <property type="entry name" value="Membr_insert_YidC_N"/>
</dbReference>
<keyword evidence="5 13" id="KW-1003">Cell membrane</keyword>
<evidence type="ECO:0000256" key="11">
    <source>
        <dbReference type="ARBA" id="ARBA00033245"/>
    </source>
</evidence>
<dbReference type="GO" id="GO:0032977">
    <property type="term" value="F:membrane insertase activity"/>
    <property type="evidence" value="ECO:0007669"/>
    <property type="project" value="InterPro"/>
</dbReference>
<accession>D4ILQ7</accession>
<sequence>MDKKSIIGIAVVAVLFLGFAYFNSQQQKEYLEQKAAYEAYVDSVAAAARAAAPVADSLASGNGVQAEVAAAEAAAAVRERQVETLGESLTAAREAEAEEFIVENDVMAVLFSTRGGQIKGVTLKDYTQYGPRGKRDRKIEMMDPATARFGLSFYLKNGLKNVPVNTLDYVFTAQPVVGEADGAKSVVMRLPVAEGAYLEYRYLIYDTAAPERDYLVDFDVRLVNMAPEMANQTQIQIDWANTTFQNEKGFQNENMYTTLSYRFPDETSIEELGMSEGAKSKNISTQVNWVAFKQQFFSSVFIAPDNVSYANLAFDTAAPESSLLKTFTAQMGVPYTPQTEGYDFAFYFGPNKYSILKKIGEPGGADIYLERLVPLGWGIFGWVNRWCVIPVFDFLRNYIGSFGIIIFILVLLVKLVISPLTYKSYVSMAKMRLVKPQIDELAKKYPKPEDAMKKQQATMELYKKAGINPMGGCIPMLIQMPILIAMFRFFPASIELREQPFLWADDLSSYDSIVNLPFSIPFYGDHVSLFALLMAVSLFGYSWFNYQQTASSQPQMAGMKFMMVYMMPIMMLFWFNSYSSGLCYYYLLSNIFTIGQTLVIRRMVDDNKIHAIMQANAAKKSKGKKSKFQQRYEELMRQQEAQQRAKRK</sequence>
<comment type="similarity">
    <text evidence="2 13">Belongs to the OXA1/ALB3/YidC family. Type 1 subfamily.</text>
</comment>
<dbReference type="PANTHER" id="PTHR12428:SF65">
    <property type="entry name" value="CYTOCHROME C OXIDASE ASSEMBLY PROTEIN COX18, MITOCHONDRIAL"/>
    <property type="match status" value="1"/>
</dbReference>
<evidence type="ECO:0000256" key="1">
    <source>
        <dbReference type="ARBA" id="ARBA00004429"/>
    </source>
</evidence>
<keyword evidence="18" id="KW-1185">Reference proteome</keyword>
<dbReference type="PANTHER" id="PTHR12428">
    <property type="entry name" value="OXA1"/>
    <property type="match status" value="1"/>
</dbReference>
<dbReference type="GO" id="GO:0005886">
    <property type="term" value="C:plasma membrane"/>
    <property type="evidence" value="ECO:0007669"/>
    <property type="project" value="UniProtKB-SubCell"/>
</dbReference>
<dbReference type="Proteomes" id="UP000008794">
    <property type="component" value="Chromosome"/>
</dbReference>
<dbReference type="GO" id="GO:0051205">
    <property type="term" value="P:protein insertion into membrane"/>
    <property type="evidence" value="ECO:0007669"/>
    <property type="project" value="TreeGrafter"/>
</dbReference>
<organism evidence="17 18">
    <name type="scientific">Alistipes shahii WAL 8301</name>
    <dbReference type="NCBI Taxonomy" id="717959"/>
    <lineage>
        <taxon>Bacteria</taxon>
        <taxon>Pseudomonadati</taxon>
        <taxon>Bacteroidota</taxon>
        <taxon>Bacteroidia</taxon>
        <taxon>Bacteroidales</taxon>
        <taxon>Rikenellaceae</taxon>
        <taxon>Alistipes</taxon>
    </lineage>
</organism>
<dbReference type="InterPro" id="IPR019998">
    <property type="entry name" value="Membr_insert_YidC"/>
</dbReference>
<evidence type="ECO:0000256" key="13">
    <source>
        <dbReference type="HAMAP-Rule" id="MF_01810"/>
    </source>
</evidence>
<dbReference type="Pfam" id="PF02096">
    <property type="entry name" value="60KD_IMP"/>
    <property type="match status" value="1"/>
</dbReference>
<dbReference type="EMBL" id="FP929032">
    <property type="protein sequence ID" value="CBK63869.1"/>
    <property type="molecule type" value="Genomic_DNA"/>
</dbReference>
<evidence type="ECO:0000256" key="4">
    <source>
        <dbReference type="ARBA" id="ARBA00022448"/>
    </source>
</evidence>
<gene>
    <name evidence="13" type="primary">yidC</name>
    <name evidence="17" type="ORF">AL1_14210</name>
</gene>
<evidence type="ECO:0000313" key="17">
    <source>
        <dbReference type="EMBL" id="CBK63869.1"/>
    </source>
</evidence>
<evidence type="ECO:0000256" key="3">
    <source>
        <dbReference type="ARBA" id="ARBA00015325"/>
    </source>
</evidence>
<reference evidence="17 18" key="1">
    <citation type="submission" date="2010-03" db="EMBL/GenBank/DDBJ databases">
        <title>The genome sequence of Alistipes shahii WAL 8301.</title>
        <authorList>
            <consortium name="metaHIT consortium -- http://www.metahit.eu/"/>
            <person name="Pajon A."/>
            <person name="Turner K."/>
            <person name="Parkhill J."/>
        </authorList>
    </citation>
    <scope>NUCLEOTIDE SEQUENCE [LARGE SCALE GENOMIC DNA]</scope>
    <source>
        <strain evidence="17 18">WAL 8301</strain>
    </source>
</reference>